<keyword evidence="2" id="KW-1133">Transmembrane helix</keyword>
<sequence length="236" mass="26487">MSVIRLMLLVAVLGALALLLLQNWSPALSLVFLGMRSQQLPLAMWILFSSAAGAVTSLAIASLLNLSSFFAGQKQRTPLKSPPNYKNATANRTSSQETTSRKQPSPSTTREEQPRTNEAFDDWDTDSSSNDDWDFDENTSTQNSRNTQFQGSKTYERQQEPTTSSQSGSVYSYSYQQPKNSGVGKTESVYDADYRVIVPPHQPSTPKRADDDDDDWGFFDDDNFENEKKDKDKDKR</sequence>
<evidence type="ECO:0000256" key="2">
    <source>
        <dbReference type="SAM" id="Phobius"/>
    </source>
</evidence>
<feature type="compositionally biased region" description="Polar residues" evidence="1">
    <location>
        <begin position="75"/>
        <end position="108"/>
    </location>
</feature>
<protein>
    <submittedName>
        <fullName evidence="3">LapA family protein</fullName>
    </submittedName>
</protein>
<feature type="region of interest" description="Disordered" evidence="1">
    <location>
        <begin position="75"/>
        <end position="236"/>
    </location>
</feature>
<proteinExistence type="predicted"/>
<organism evidence="3 4">
    <name type="scientific">Aetokthonos hydrillicola Thurmond2011</name>
    <dbReference type="NCBI Taxonomy" id="2712845"/>
    <lineage>
        <taxon>Bacteria</taxon>
        <taxon>Bacillati</taxon>
        <taxon>Cyanobacteriota</taxon>
        <taxon>Cyanophyceae</taxon>
        <taxon>Nostocales</taxon>
        <taxon>Hapalosiphonaceae</taxon>
        <taxon>Aetokthonos</taxon>
    </lineage>
</organism>
<dbReference type="EMBL" id="JAALHA020000018">
    <property type="protein sequence ID" value="MDR9898554.1"/>
    <property type="molecule type" value="Genomic_DNA"/>
</dbReference>
<evidence type="ECO:0000313" key="3">
    <source>
        <dbReference type="EMBL" id="MDR9898554.1"/>
    </source>
</evidence>
<feature type="compositionally biased region" description="Low complexity" evidence="1">
    <location>
        <begin position="164"/>
        <end position="177"/>
    </location>
</feature>
<dbReference type="RefSeq" id="WP_208341934.1">
    <property type="nucleotide sequence ID" value="NZ_CAWQFN010000043.1"/>
</dbReference>
<feature type="compositionally biased region" description="Acidic residues" evidence="1">
    <location>
        <begin position="211"/>
        <end position="224"/>
    </location>
</feature>
<feature type="compositionally biased region" description="Acidic residues" evidence="1">
    <location>
        <begin position="119"/>
        <end position="137"/>
    </location>
</feature>
<keyword evidence="2" id="KW-0472">Membrane</keyword>
<feature type="compositionally biased region" description="Basic and acidic residues" evidence="1">
    <location>
        <begin position="225"/>
        <end position="236"/>
    </location>
</feature>
<keyword evidence="2" id="KW-0812">Transmembrane</keyword>
<dbReference type="Proteomes" id="UP000667802">
    <property type="component" value="Unassembled WGS sequence"/>
</dbReference>
<accession>A0AAP5IDV6</accession>
<reference evidence="4" key="1">
    <citation type="journal article" date="2021" name="Science">
        <title>Hunting the eagle killer: A cyanobacterial neurotoxin causes vacuolar myelinopathy.</title>
        <authorList>
            <person name="Breinlinger S."/>
            <person name="Phillips T.J."/>
            <person name="Haram B.N."/>
            <person name="Mares J."/>
            <person name="Martinez Yerena J.A."/>
            <person name="Hrouzek P."/>
            <person name="Sobotka R."/>
            <person name="Henderson W.M."/>
            <person name="Schmieder P."/>
            <person name="Williams S.M."/>
            <person name="Lauderdale J.D."/>
            <person name="Wilde H.D."/>
            <person name="Gerrin W."/>
            <person name="Kust A."/>
            <person name="Washington J.W."/>
            <person name="Wagner C."/>
            <person name="Geier B."/>
            <person name="Liebeke M."/>
            <person name="Enke H."/>
            <person name="Niedermeyer T.H.J."/>
            <person name="Wilde S.B."/>
        </authorList>
    </citation>
    <scope>NUCLEOTIDE SEQUENCE [LARGE SCALE GENOMIC DNA]</scope>
    <source>
        <strain evidence="4">Thurmond2011</strain>
    </source>
</reference>
<keyword evidence="4" id="KW-1185">Reference proteome</keyword>
<name>A0AAP5IDV6_9CYAN</name>
<feature type="transmembrane region" description="Helical" evidence="2">
    <location>
        <begin position="45"/>
        <end position="66"/>
    </location>
</feature>
<feature type="compositionally biased region" description="Polar residues" evidence="1">
    <location>
        <begin position="138"/>
        <end position="153"/>
    </location>
</feature>
<comment type="caution">
    <text evidence="3">The sequence shown here is derived from an EMBL/GenBank/DDBJ whole genome shotgun (WGS) entry which is preliminary data.</text>
</comment>
<evidence type="ECO:0000256" key="1">
    <source>
        <dbReference type="SAM" id="MobiDB-lite"/>
    </source>
</evidence>
<evidence type="ECO:0000313" key="4">
    <source>
        <dbReference type="Proteomes" id="UP000667802"/>
    </source>
</evidence>
<gene>
    <name evidence="3" type="ORF">G7B40_028945</name>
</gene>
<dbReference type="AlphaFoldDB" id="A0AAP5IDV6"/>